<dbReference type="EMBL" id="CM037026">
    <property type="protein sequence ID" value="KAH7659932.1"/>
    <property type="molecule type" value="Genomic_DNA"/>
</dbReference>
<keyword evidence="2" id="KW-1185">Reference proteome</keyword>
<evidence type="ECO:0000313" key="1">
    <source>
        <dbReference type="EMBL" id="KAH7659932.1"/>
    </source>
</evidence>
<organism evidence="1 2">
    <name type="scientific">Dioscorea alata</name>
    <name type="common">Purple yam</name>
    <dbReference type="NCBI Taxonomy" id="55571"/>
    <lineage>
        <taxon>Eukaryota</taxon>
        <taxon>Viridiplantae</taxon>
        <taxon>Streptophyta</taxon>
        <taxon>Embryophyta</taxon>
        <taxon>Tracheophyta</taxon>
        <taxon>Spermatophyta</taxon>
        <taxon>Magnoliopsida</taxon>
        <taxon>Liliopsida</taxon>
        <taxon>Dioscoreales</taxon>
        <taxon>Dioscoreaceae</taxon>
        <taxon>Dioscorea</taxon>
    </lineage>
</organism>
<reference evidence="2" key="1">
    <citation type="journal article" date="2022" name="Nat. Commun.">
        <title>Chromosome evolution and the genetic basis of agronomically important traits in greater yam.</title>
        <authorList>
            <person name="Bredeson J.V."/>
            <person name="Lyons J.B."/>
            <person name="Oniyinde I.O."/>
            <person name="Okereke N.R."/>
            <person name="Kolade O."/>
            <person name="Nnabue I."/>
            <person name="Nwadili C.O."/>
            <person name="Hribova E."/>
            <person name="Parker M."/>
            <person name="Nwogha J."/>
            <person name="Shu S."/>
            <person name="Carlson J."/>
            <person name="Kariba R."/>
            <person name="Muthemba S."/>
            <person name="Knop K."/>
            <person name="Barton G.J."/>
            <person name="Sherwood A.V."/>
            <person name="Lopez-Montes A."/>
            <person name="Asiedu R."/>
            <person name="Jamnadass R."/>
            <person name="Muchugi A."/>
            <person name="Goodstein D."/>
            <person name="Egesi C.N."/>
            <person name="Featherston J."/>
            <person name="Asfaw A."/>
            <person name="Simpson G.G."/>
            <person name="Dolezel J."/>
            <person name="Hendre P.S."/>
            <person name="Van Deynze A."/>
            <person name="Kumar P.L."/>
            <person name="Obidiegwu J.E."/>
            <person name="Bhattacharjee R."/>
            <person name="Rokhsar D.S."/>
        </authorList>
    </citation>
    <scope>NUCLEOTIDE SEQUENCE [LARGE SCALE GENOMIC DNA]</scope>
    <source>
        <strain evidence="2">cv. TDa95/00328</strain>
    </source>
</reference>
<proteinExistence type="predicted"/>
<dbReference type="Proteomes" id="UP000827976">
    <property type="component" value="Chromosome 16"/>
</dbReference>
<accession>A0ACB7UI48</accession>
<comment type="caution">
    <text evidence="1">The sequence shown here is derived from an EMBL/GenBank/DDBJ whole genome shotgun (WGS) entry which is preliminary data.</text>
</comment>
<evidence type="ECO:0000313" key="2">
    <source>
        <dbReference type="Proteomes" id="UP000827976"/>
    </source>
</evidence>
<gene>
    <name evidence="1" type="ORF">IHE45_16G063700</name>
</gene>
<protein>
    <submittedName>
        <fullName evidence="1">Zinc finger RING/FYVE/PHD-type protein</fullName>
    </submittedName>
</protein>
<name>A0ACB7UI48_DIOAL</name>
<sequence>MLQILILELCFETVSHIQGRKMAGHGHDVQTSVEVFVTDHHANVSVCINPHQLLENNMIPQPEQSESVCVPSLTSGETNMSTLNVSETGSAGMGLQQSHAPISNEIEVVINTESLLEQGDEQDVEMGDNEATRGSHKRKTTEQEHGQSSESETQFVQSSQTLVPVSADDSSLIIMFDSSNVSDDTLEEEPPNQRLRIEAENLPFDAIPTDNVAGDSENEMLNSMIGIHHTDQEDHSAIVASDQTLEAPPMDLDAANINLNGRSRLSVASFLPQSISALILPEAFAATIEDLINSIPAEDLQAASSEIALMVNQQSEGSSEDANGNNAANLIVGLQNEGLTNESSIIPSDRTGITETGVAIGSRQSTSHLNHHQVRLLKLIHRYLLPYVHAQRGHTPSNAQSEAPGSFSSLSNQNQMNQIERDQRSSSHSNVDPQPLYGLAGFLEQDSDDDEETDFPPLMQTSWQGRARGAYGISELQFLFGQDYVRRRGSYRSESSRYYDRHRDMRLDVDNMSYEELLALEERIGVVSTGLNEQEKSKCMKLWTFACAPSPEKEPEPCCICQEEFVDGAEMGSLMCGHNFHVECIKKWLDDKKICPYCRESAVDEKSQP</sequence>